<dbReference type="SUPFAM" id="SSF56235">
    <property type="entry name" value="N-terminal nucleophile aminohydrolases (Ntn hydrolases)"/>
    <property type="match status" value="1"/>
</dbReference>
<dbReference type="GO" id="GO:0004066">
    <property type="term" value="F:asparagine synthase (glutamine-hydrolyzing) activity"/>
    <property type="evidence" value="ECO:0007669"/>
    <property type="project" value="UniProtKB-EC"/>
</dbReference>
<evidence type="ECO:0000256" key="7">
    <source>
        <dbReference type="ARBA" id="ARBA00048741"/>
    </source>
</evidence>
<dbReference type="Gene3D" id="3.60.20.10">
    <property type="entry name" value="Glutamine Phosphoribosylpyrophosphate, subunit 1, domain 1"/>
    <property type="match status" value="1"/>
</dbReference>
<dbReference type="PANTHER" id="PTHR43284:SF1">
    <property type="entry name" value="ASPARAGINE SYNTHETASE"/>
    <property type="match status" value="1"/>
</dbReference>
<evidence type="ECO:0000313" key="12">
    <source>
        <dbReference type="EMBL" id="RJP56665.1"/>
    </source>
</evidence>
<dbReference type="InterPro" id="IPR014729">
    <property type="entry name" value="Rossmann-like_a/b/a_fold"/>
</dbReference>
<evidence type="ECO:0000313" key="13">
    <source>
        <dbReference type="Proteomes" id="UP000266426"/>
    </source>
</evidence>
<reference evidence="12 13" key="1">
    <citation type="journal article" date="2017" name="ISME J.">
        <title>Energy and carbon metabolisms in a deep terrestrial subsurface fluid microbial community.</title>
        <authorList>
            <person name="Momper L."/>
            <person name="Jungbluth S.P."/>
            <person name="Lee M.D."/>
            <person name="Amend J.P."/>
        </authorList>
    </citation>
    <scope>NUCLEOTIDE SEQUENCE [LARGE SCALE GENOMIC DNA]</scope>
    <source>
        <strain evidence="12">SURF_26</strain>
    </source>
</reference>
<feature type="domain" description="Glutamine amidotransferase type-2" evidence="11">
    <location>
        <begin position="2"/>
        <end position="213"/>
    </location>
</feature>
<dbReference type="PIRSF" id="PIRSF001589">
    <property type="entry name" value="Asn_synthetase_glu-h"/>
    <property type="match status" value="1"/>
</dbReference>
<dbReference type="AlphaFoldDB" id="A0A3A4QRM1"/>
<gene>
    <name evidence="12" type="ORF">C4541_11695</name>
</gene>
<evidence type="ECO:0000256" key="10">
    <source>
        <dbReference type="PIRSR" id="PIRSR001589-3"/>
    </source>
</evidence>
<evidence type="ECO:0000256" key="6">
    <source>
        <dbReference type="ARBA" id="ARBA00022962"/>
    </source>
</evidence>
<evidence type="ECO:0000256" key="1">
    <source>
        <dbReference type="ARBA" id="ARBA00005187"/>
    </source>
</evidence>
<keyword evidence="8" id="KW-0061">Asparagine biosynthesis</keyword>
<evidence type="ECO:0000256" key="9">
    <source>
        <dbReference type="PIRSR" id="PIRSR001589-2"/>
    </source>
</evidence>
<keyword evidence="12" id="KW-0808">Transferase</keyword>
<dbReference type="Gene3D" id="3.40.50.620">
    <property type="entry name" value="HUPs"/>
    <property type="match status" value="1"/>
</dbReference>
<dbReference type="CDD" id="cd00712">
    <property type="entry name" value="AsnB"/>
    <property type="match status" value="1"/>
</dbReference>
<dbReference type="GO" id="GO:0005524">
    <property type="term" value="F:ATP binding"/>
    <property type="evidence" value="ECO:0007669"/>
    <property type="project" value="UniProtKB-KW"/>
</dbReference>
<comment type="pathway">
    <text evidence="1">Amino-acid biosynthesis; L-asparagine biosynthesis; L-asparagine from L-aspartate (L-Gln route): step 1/1.</text>
</comment>
<protein>
    <recommendedName>
        <fullName evidence="3">asparagine synthase (glutamine-hydrolyzing)</fullName>
        <ecNumber evidence="3">6.3.5.4</ecNumber>
    </recommendedName>
</protein>
<dbReference type="EMBL" id="QZJZ01000092">
    <property type="protein sequence ID" value="RJP56665.1"/>
    <property type="molecule type" value="Genomic_DNA"/>
</dbReference>
<name>A0A3A4QRM1_9BACT</name>
<evidence type="ECO:0000259" key="11">
    <source>
        <dbReference type="PROSITE" id="PS51278"/>
    </source>
</evidence>
<keyword evidence="6 8" id="KW-0315">Glutamine amidotransferase</keyword>
<comment type="catalytic activity">
    <reaction evidence="7">
        <text>L-aspartate + L-glutamine + ATP + H2O = L-asparagine + L-glutamate + AMP + diphosphate + H(+)</text>
        <dbReference type="Rhea" id="RHEA:12228"/>
        <dbReference type="ChEBI" id="CHEBI:15377"/>
        <dbReference type="ChEBI" id="CHEBI:15378"/>
        <dbReference type="ChEBI" id="CHEBI:29985"/>
        <dbReference type="ChEBI" id="CHEBI:29991"/>
        <dbReference type="ChEBI" id="CHEBI:30616"/>
        <dbReference type="ChEBI" id="CHEBI:33019"/>
        <dbReference type="ChEBI" id="CHEBI:58048"/>
        <dbReference type="ChEBI" id="CHEBI:58359"/>
        <dbReference type="ChEBI" id="CHEBI:456215"/>
        <dbReference type="EC" id="6.3.5.4"/>
    </reaction>
</comment>
<dbReference type="Pfam" id="PF13537">
    <property type="entry name" value="GATase_7"/>
    <property type="match status" value="1"/>
</dbReference>
<dbReference type="Pfam" id="PF00733">
    <property type="entry name" value="Asn_synthase"/>
    <property type="match status" value="1"/>
</dbReference>
<evidence type="ECO:0000256" key="2">
    <source>
        <dbReference type="ARBA" id="ARBA00005752"/>
    </source>
</evidence>
<comment type="similarity">
    <text evidence="2">Belongs to the asparagine synthetase family.</text>
</comment>
<dbReference type="EC" id="6.3.5.4" evidence="3"/>
<dbReference type="CDD" id="cd01991">
    <property type="entry name" value="Asn_synthase_B_C"/>
    <property type="match status" value="1"/>
</dbReference>
<dbReference type="PROSITE" id="PS51278">
    <property type="entry name" value="GATASE_TYPE_2"/>
    <property type="match status" value="1"/>
</dbReference>
<dbReference type="GO" id="GO:0006529">
    <property type="term" value="P:asparagine biosynthetic process"/>
    <property type="evidence" value="ECO:0007669"/>
    <property type="project" value="UniProtKB-KW"/>
</dbReference>
<dbReference type="SUPFAM" id="SSF52402">
    <property type="entry name" value="Adenine nucleotide alpha hydrolases-like"/>
    <property type="match status" value="1"/>
</dbReference>
<dbReference type="InterPro" id="IPR029055">
    <property type="entry name" value="Ntn_hydrolases_N"/>
</dbReference>
<keyword evidence="8" id="KW-0028">Amino-acid biosynthesis</keyword>
<dbReference type="InterPro" id="IPR001962">
    <property type="entry name" value="Asn_synthase"/>
</dbReference>
<keyword evidence="5 9" id="KW-0067">ATP-binding</keyword>
<feature type="binding site" evidence="9">
    <location>
        <position position="99"/>
    </location>
    <ligand>
        <name>L-glutamine</name>
        <dbReference type="ChEBI" id="CHEBI:58359"/>
    </ligand>
</feature>
<dbReference type="InterPro" id="IPR017539">
    <property type="entry name" value="XrtA_amidotfase"/>
</dbReference>
<dbReference type="GO" id="GO:0016740">
    <property type="term" value="F:transferase activity"/>
    <property type="evidence" value="ECO:0007669"/>
    <property type="project" value="UniProtKB-KW"/>
</dbReference>
<evidence type="ECO:0000256" key="4">
    <source>
        <dbReference type="ARBA" id="ARBA00022741"/>
    </source>
</evidence>
<evidence type="ECO:0000256" key="8">
    <source>
        <dbReference type="PIRSR" id="PIRSR001589-1"/>
    </source>
</evidence>
<dbReference type="InterPro" id="IPR051786">
    <property type="entry name" value="ASN_synthetase/amidase"/>
</dbReference>
<feature type="active site" description="For GATase activity" evidence="8">
    <location>
        <position position="2"/>
    </location>
</feature>
<accession>A0A3A4QRM1</accession>
<evidence type="ECO:0000256" key="5">
    <source>
        <dbReference type="ARBA" id="ARBA00022840"/>
    </source>
</evidence>
<organism evidence="12 13">
    <name type="scientific">Candidatus Auribacter fodinae</name>
    <dbReference type="NCBI Taxonomy" id="2093366"/>
    <lineage>
        <taxon>Bacteria</taxon>
        <taxon>Pseudomonadati</taxon>
        <taxon>Candidatus Auribacterota</taxon>
        <taxon>Candidatus Auribacteria</taxon>
        <taxon>Candidatus Auribacterales</taxon>
        <taxon>Candidatus Auribacteraceae</taxon>
        <taxon>Candidatus Auribacter</taxon>
    </lineage>
</organism>
<sequence>MCGIAGVLHFNKKPVTKQLLKAMNDTISHRGPDAEGYHFDDGVGIAHRRLSIIDLSGGKQPLANEDDTVWIVFNGEIYNFQELKKDLEGKGHQFSTHSDTEVIVHMYEEYGEESVSYLQGMFAYAIWDKRKQKLFIARDRVGIKPVYYFFDGKKLIFASEIKPILKYGDDIPRDLDYTAIYDYFTFSFIPAPKSIFAHIKKLDAGHCMSINMEQANLDIRQYWDISFAEKLDSNEHELKEMILDNLRQSVSSHLISDVPLGAFLSGGIDSSAVAATMAGIINEPVKTCSIGFDIDRISELPYAREVAKLYKTDHFEHVVRPDAVSILDHIVHFYDEPFADTSAIPSYYLSQITRRKVTVALSGDGGDEDFAGYRRYVYDCLENRLRQFIPAVIRQPVFGALGSIYPKADWLPQVFRAKTLFQNIAKDSFDAYFNTISVYDESFLNTILTPEFRRELGGYRSRWMMEKYYHQADSNHFLDKVLYTEIKTFLPDDYLVKVDRASMAHALEVRVPLLDHKFMEFCAKIPADYKLKGFTSKYIFKKSLEKLLPDSILYRKKQGFEIPIDTWLRKELQDKASSILMDRGSFISTLIQRSYIEKLWNQHQSGLKNYGNNLWMMLFLESWHKKYIANVKN</sequence>
<keyword evidence="4 9" id="KW-0547">Nucleotide-binding</keyword>
<feature type="binding site" evidence="9">
    <location>
        <begin position="362"/>
        <end position="363"/>
    </location>
    <ligand>
        <name>ATP</name>
        <dbReference type="ChEBI" id="CHEBI:30616"/>
    </ligand>
</feature>
<dbReference type="NCBIfam" id="TIGR03108">
    <property type="entry name" value="eps_aminotran_1"/>
    <property type="match status" value="1"/>
</dbReference>
<dbReference type="GO" id="GO:0005829">
    <property type="term" value="C:cytosol"/>
    <property type="evidence" value="ECO:0007669"/>
    <property type="project" value="TreeGrafter"/>
</dbReference>
<dbReference type="Proteomes" id="UP000266426">
    <property type="component" value="Unassembled WGS sequence"/>
</dbReference>
<feature type="site" description="Important for beta-aspartyl-AMP intermediate formation" evidence="10">
    <location>
        <position position="364"/>
    </location>
</feature>
<feature type="binding site" evidence="9">
    <location>
        <position position="290"/>
    </location>
    <ligand>
        <name>ATP</name>
        <dbReference type="ChEBI" id="CHEBI:30616"/>
    </ligand>
</feature>
<dbReference type="NCBIfam" id="TIGR01536">
    <property type="entry name" value="asn_synth_AEB"/>
    <property type="match status" value="1"/>
</dbReference>
<dbReference type="InterPro" id="IPR033738">
    <property type="entry name" value="AsnB_N"/>
</dbReference>
<dbReference type="InterPro" id="IPR017932">
    <property type="entry name" value="GATase_2_dom"/>
</dbReference>
<dbReference type="InterPro" id="IPR006426">
    <property type="entry name" value="Asn_synth_AEB"/>
</dbReference>
<proteinExistence type="inferred from homology"/>
<evidence type="ECO:0000256" key="3">
    <source>
        <dbReference type="ARBA" id="ARBA00012737"/>
    </source>
</evidence>
<comment type="caution">
    <text evidence="12">The sequence shown here is derived from an EMBL/GenBank/DDBJ whole genome shotgun (WGS) entry which is preliminary data.</text>
</comment>
<dbReference type="PANTHER" id="PTHR43284">
    <property type="entry name" value="ASPARAGINE SYNTHETASE (GLUTAMINE-HYDROLYZING)"/>
    <property type="match status" value="1"/>
</dbReference>